<feature type="region of interest" description="Disordered" evidence="1">
    <location>
        <begin position="1"/>
        <end position="26"/>
    </location>
</feature>
<gene>
    <name evidence="2" type="ORF">O6P43_017706</name>
</gene>
<comment type="caution">
    <text evidence="2">The sequence shown here is derived from an EMBL/GenBank/DDBJ whole genome shotgun (WGS) entry which is preliminary data.</text>
</comment>
<organism evidence="2 3">
    <name type="scientific">Quillaja saponaria</name>
    <name type="common">Soap bark tree</name>
    <dbReference type="NCBI Taxonomy" id="32244"/>
    <lineage>
        <taxon>Eukaryota</taxon>
        <taxon>Viridiplantae</taxon>
        <taxon>Streptophyta</taxon>
        <taxon>Embryophyta</taxon>
        <taxon>Tracheophyta</taxon>
        <taxon>Spermatophyta</taxon>
        <taxon>Magnoliopsida</taxon>
        <taxon>eudicotyledons</taxon>
        <taxon>Gunneridae</taxon>
        <taxon>Pentapetalae</taxon>
        <taxon>rosids</taxon>
        <taxon>fabids</taxon>
        <taxon>Fabales</taxon>
        <taxon>Quillajaceae</taxon>
        <taxon>Quillaja</taxon>
    </lineage>
</organism>
<feature type="compositionally biased region" description="Basic residues" evidence="1">
    <location>
        <begin position="11"/>
        <end position="20"/>
    </location>
</feature>
<dbReference type="Proteomes" id="UP001163823">
    <property type="component" value="Chromosome 7"/>
</dbReference>
<dbReference type="KEGG" id="qsa:O6P43_017706"/>
<dbReference type="AlphaFoldDB" id="A0AAD7LSA3"/>
<evidence type="ECO:0000313" key="3">
    <source>
        <dbReference type="Proteomes" id="UP001163823"/>
    </source>
</evidence>
<evidence type="ECO:0000313" key="2">
    <source>
        <dbReference type="EMBL" id="KAJ7962491.1"/>
    </source>
</evidence>
<feature type="compositionally biased region" description="Polar residues" evidence="1">
    <location>
        <begin position="63"/>
        <end position="75"/>
    </location>
</feature>
<name>A0AAD7LSA3_QUISA</name>
<dbReference type="EMBL" id="JARAOO010000007">
    <property type="protein sequence ID" value="KAJ7962491.1"/>
    <property type="molecule type" value="Genomic_DNA"/>
</dbReference>
<protein>
    <submittedName>
        <fullName evidence="2">Protein YIPF</fullName>
    </submittedName>
</protein>
<keyword evidence="3" id="KW-1185">Reference proteome</keyword>
<evidence type="ECO:0000256" key="1">
    <source>
        <dbReference type="SAM" id="MobiDB-lite"/>
    </source>
</evidence>
<reference evidence="2" key="1">
    <citation type="journal article" date="2023" name="Science">
        <title>Elucidation of the pathway for biosynthesis of saponin adjuvants from the soapbark tree.</title>
        <authorList>
            <person name="Reed J."/>
            <person name="Orme A."/>
            <person name="El-Demerdash A."/>
            <person name="Owen C."/>
            <person name="Martin L.B.B."/>
            <person name="Misra R.C."/>
            <person name="Kikuchi S."/>
            <person name="Rejzek M."/>
            <person name="Martin A.C."/>
            <person name="Harkess A."/>
            <person name="Leebens-Mack J."/>
            <person name="Louveau T."/>
            <person name="Stephenson M.J."/>
            <person name="Osbourn A."/>
        </authorList>
    </citation>
    <scope>NUCLEOTIDE SEQUENCE</scope>
    <source>
        <strain evidence="2">S10</strain>
    </source>
</reference>
<proteinExistence type="predicted"/>
<feature type="region of interest" description="Disordered" evidence="1">
    <location>
        <begin position="49"/>
        <end position="89"/>
    </location>
</feature>
<sequence length="123" mass="13904">MNPCRIGPFRSKCRRPRHQRSWSAPSHTNSWHQVLRELRFQSHLHHPWPLNSPPPQKLPAFPVQTSLPPSSSSGPANMAASGFGSPPNTLTDPVLETVKNDLLRIVSNLKLFFFFFPPIYGNP</sequence>
<accession>A0AAD7LSA3</accession>